<dbReference type="GO" id="GO:0016787">
    <property type="term" value="F:hydrolase activity"/>
    <property type="evidence" value="ECO:0007669"/>
    <property type="project" value="UniProtKB-KW"/>
</dbReference>
<dbReference type="AlphaFoldDB" id="A0A9E8SLQ3"/>
<dbReference type="KEGG" id="dpf:ON006_00515"/>
<reference evidence="2" key="1">
    <citation type="submission" date="2022-11" db="EMBL/GenBank/DDBJ databases">
        <title>Dyadobacter pollutisoli sp. nov., isolated from plastic dumped soil.</title>
        <authorList>
            <person name="Kim J.M."/>
            <person name="Kim K.R."/>
            <person name="Lee J.K."/>
            <person name="Hao L."/>
            <person name="Jeon C.O."/>
        </authorList>
    </citation>
    <scope>NUCLEOTIDE SEQUENCE</scope>
    <source>
        <strain evidence="2">U1</strain>
    </source>
</reference>
<dbReference type="RefSeq" id="WP_244824596.1">
    <property type="nucleotide sequence ID" value="NZ_CP112998.1"/>
</dbReference>
<dbReference type="InterPro" id="IPR029058">
    <property type="entry name" value="AB_hydrolase_fold"/>
</dbReference>
<evidence type="ECO:0000313" key="3">
    <source>
        <dbReference type="Proteomes" id="UP001164653"/>
    </source>
</evidence>
<name>A0A9E8SLQ3_9BACT</name>
<keyword evidence="1" id="KW-0812">Transmembrane</keyword>
<dbReference type="SUPFAM" id="SSF53474">
    <property type="entry name" value="alpha/beta-Hydrolases"/>
    <property type="match status" value="2"/>
</dbReference>
<accession>A0A9E8SLQ3</accession>
<keyword evidence="1" id="KW-1133">Transmembrane helix</keyword>
<feature type="transmembrane region" description="Helical" evidence="1">
    <location>
        <begin position="533"/>
        <end position="557"/>
    </location>
</feature>
<dbReference type="Proteomes" id="UP001164653">
    <property type="component" value="Chromosome"/>
</dbReference>
<evidence type="ECO:0000313" key="2">
    <source>
        <dbReference type="EMBL" id="WAC12449.1"/>
    </source>
</evidence>
<keyword evidence="1" id="KW-0472">Membrane</keyword>
<dbReference type="EMBL" id="CP112998">
    <property type="protein sequence ID" value="WAC12449.1"/>
    <property type="molecule type" value="Genomic_DNA"/>
</dbReference>
<feature type="transmembrane region" description="Helical" evidence="1">
    <location>
        <begin position="569"/>
        <end position="588"/>
    </location>
</feature>
<gene>
    <name evidence="2" type="ORF">ON006_00515</name>
</gene>
<sequence>MSKIKIKFEPDDESTFFKAANSSELVILLHATAGDSTSLRDIKNRLIKDKPHSDIWFPNVPTSWVSFANPIHLVKALVEQIDAIWEYHAEDNNHEHYKRIILIGHSIGALFARKIYVYSCGENSNAPFERKIEIKQSREWAIKIERIILLAAMNRGWSARDLSILDSLYIRAGVILGKLVMFFFRTRLLLFQVKKGASFIIQLRIQWLAMVRAFNEGRKREGGALVIQLLGTVDDIVSPEDNVDLVTGGDFVYLEVPKSSHSNVVKMGNDTEGEARYKVLRSALLDTKEELLKRTVVPLDAVNFPVNTSVTDVIFVIHGIRDRGFWTQKIANRIKLLGDSPKRKYAIETSSYGYFPMLSFLLPSTRRAKVEWLMDQYTEDLALYPNADFSYVGHSNGTYLLAQALEDYPACHFKNVLFAGSVVPTTYKWNSLIQDGRVKSILNYVASADWVVAIFPNFFQKVPFLGVKDIGGAGHEGFTGLKQFQIQFVSGSHGAAINEDMWGDIADFAVNGKISTPTNSLLIVPKRSRTVAVLGYLSPLVWLLLLLLFGGVGFLIWSCIWSPCYYQYAYVYRTIALILYCRFLWFVLTKV</sequence>
<evidence type="ECO:0000256" key="1">
    <source>
        <dbReference type="SAM" id="Phobius"/>
    </source>
</evidence>
<keyword evidence="2" id="KW-0378">Hydrolase</keyword>
<protein>
    <submittedName>
        <fullName evidence="2">Alpha/beta hydrolase</fullName>
    </submittedName>
</protein>
<dbReference type="Gene3D" id="3.40.50.1820">
    <property type="entry name" value="alpha/beta hydrolase"/>
    <property type="match status" value="1"/>
</dbReference>
<proteinExistence type="predicted"/>
<organism evidence="2 3">
    <name type="scientific">Dyadobacter pollutisoli</name>
    <dbReference type="NCBI Taxonomy" id="2910158"/>
    <lineage>
        <taxon>Bacteria</taxon>
        <taxon>Pseudomonadati</taxon>
        <taxon>Bacteroidota</taxon>
        <taxon>Cytophagia</taxon>
        <taxon>Cytophagales</taxon>
        <taxon>Spirosomataceae</taxon>
        <taxon>Dyadobacter</taxon>
    </lineage>
</organism>
<keyword evidence="3" id="KW-1185">Reference proteome</keyword>